<dbReference type="PANTHER" id="PTHR11706:SF3">
    <property type="entry name" value="METAL ION TRANSPORT PROTEIN"/>
    <property type="match status" value="1"/>
</dbReference>
<dbReference type="RefSeq" id="WP_145350845.1">
    <property type="nucleotide sequence ID" value="NZ_CP036262.1"/>
</dbReference>
<evidence type="ECO:0000256" key="1">
    <source>
        <dbReference type="ARBA" id="ARBA00004141"/>
    </source>
</evidence>
<dbReference type="AlphaFoldDB" id="A0A517MCK2"/>
<feature type="transmembrane region" description="Helical" evidence="5">
    <location>
        <begin position="371"/>
        <end position="388"/>
    </location>
</feature>
<dbReference type="GO" id="GO:0005384">
    <property type="term" value="F:manganese ion transmembrane transporter activity"/>
    <property type="evidence" value="ECO:0007669"/>
    <property type="project" value="TreeGrafter"/>
</dbReference>
<dbReference type="EMBL" id="CP036262">
    <property type="protein sequence ID" value="QDS92618.1"/>
    <property type="molecule type" value="Genomic_DNA"/>
</dbReference>
<dbReference type="Proteomes" id="UP000320672">
    <property type="component" value="Chromosome"/>
</dbReference>
<comment type="subcellular location">
    <subcellularLocation>
        <location evidence="1">Membrane</location>
        <topology evidence="1">Multi-pass membrane protein</topology>
    </subcellularLocation>
</comment>
<dbReference type="PANTHER" id="PTHR11706">
    <property type="entry name" value="SOLUTE CARRIER PROTEIN FAMILY 11 MEMBER"/>
    <property type="match status" value="1"/>
</dbReference>
<gene>
    <name evidence="6" type="primary">mntH_1</name>
    <name evidence="6" type="ORF">FF011L_13650</name>
</gene>
<dbReference type="NCBIfam" id="NF037982">
    <property type="entry name" value="Nramp_1"/>
    <property type="match status" value="1"/>
</dbReference>
<evidence type="ECO:0000256" key="2">
    <source>
        <dbReference type="ARBA" id="ARBA00022692"/>
    </source>
</evidence>
<sequence>MPSSDPYLLHESAIKEPPTKLWDKLSYIGPGFILSASIVGSGELVATTIVGARAGFVLMWFIIFSCLVKVVVQLEFGKHAIGTGESTMASLNSLPGPRLGHANWSIWVWLLLMIAKMMQVGGIVGGVVLALVQFFPALAQMPTKAIATYAIAASVSLLIYKGYYLLIEKVSLLMIGTFTLFTLASLIALQTTDFAITSGELASGLIPSLPTETVLLLAAIGAFGITGVGGDEIMAYNYWLIEKGYAKYTGPSNDTKDWERRAKGWIRIMYWDAILAMIAYTGMTVMFYLLGAAILNRQGQVPAGEELISTLGNMYTESLGPWARNVFICGAIVVLYSTLFAALAAWTRMFADALGRVGCYDFQNLTSRKRAIAIAAWVIPVGWATLFLQMKNPALMIISGGLATVVILLIVVYAALHFRYRRLDQRLLPTRVYDITLWISSVAIFLVALYVVYDNVYVPAKAYLAPAATEVAN</sequence>
<name>A0A517MCK2_9BACT</name>
<proteinExistence type="predicted"/>
<feature type="transmembrane region" description="Helical" evidence="5">
    <location>
        <begin position="106"/>
        <end position="134"/>
    </location>
</feature>
<feature type="transmembrane region" description="Helical" evidence="5">
    <location>
        <begin position="54"/>
        <end position="72"/>
    </location>
</feature>
<feature type="transmembrane region" description="Helical" evidence="5">
    <location>
        <begin position="435"/>
        <end position="453"/>
    </location>
</feature>
<keyword evidence="7" id="KW-1185">Reference proteome</keyword>
<evidence type="ECO:0000256" key="5">
    <source>
        <dbReference type="SAM" id="Phobius"/>
    </source>
</evidence>
<keyword evidence="3 5" id="KW-1133">Transmembrane helix</keyword>
<evidence type="ECO:0000256" key="4">
    <source>
        <dbReference type="ARBA" id="ARBA00023136"/>
    </source>
</evidence>
<evidence type="ECO:0000313" key="7">
    <source>
        <dbReference type="Proteomes" id="UP000320672"/>
    </source>
</evidence>
<dbReference type="GO" id="GO:0015086">
    <property type="term" value="F:cadmium ion transmembrane transporter activity"/>
    <property type="evidence" value="ECO:0007669"/>
    <property type="project" value="TreeGrafter"/>
</dbReference>
<dbReference type="GO" id="GO:0034755">
    <property type="term" value="P:iron ion transmembrane transport"/>
    <property type="evidence" value="ECO:0007669"/>
    <property type="project" value="TreeGrafter"/>
</dbReference>
<dbReference type="GO" id="GO:0005886">
    <property type="term" value="C:plasma membrane"/>
    <property type="evidence" value="ECO:0007669"/>
    <property type="project" value="TreeGrafter"/>
</dbReference>
<keyword evidence="4 5" id="KW-0472">Membrane</keyword>
<feature type="transmembrane region" description="Helical" evidence="5">
    <location>
        <begin position="322"/>
        <end position="346"/>
    </location>
</feature>
<dbReference type="OrthoDB" id="9787548at2"/>
<evidence type="ECO:0000256" key="3">
    <source>
        <dbReference type="ARBA" id="ARBA00022989"/>
    </source>
</evidence>
<evidence type="ECO:0000313" key="6">
    <source>
        <dbReference type="EMBL" id="QDS92618.1"/>
    </source>
</evidence>
<organism evidence="6 7">
    <name type="scientific">Roseimaritima multifibrata</name>
    <dbReference type="NCBI Taxonomy" id="1930274"/>
    <lineage>
        <taxon>Bacteria</taxon>
        <taxon>Pseudomonadati</taxon>
        <taxon>Planctomycetota</taxon>
        <taxon>Planctomycetia</taxon>
        <taxon>Pirellulales</taxon>
        <taxon>Pirellulaceae</taxon>
        <taxon>Roseimaritima</taxon>
    </lineage>
</organism>
<feature type="transmembrane region" description="Helical" evidence="5">
    <location>
        <begin position="170"/>
        <end position="189"/>
    </location>
</feature>
<dbReference type="InterPro" id="IPR001046">
    <property type="entry name" value="NRAMP_fam"/>
</dbReference>
<dbReference type="KEGG" id="rml:FF011L_13650"/>
<keyword evidence="2 5" id="KW-0812">Transmembrane</keyword>
<reference evidence="6 7" key="1">
    <citation type="submission" date="2019-02" db="EMBL/GenBank/DDBJ databases">
        <title>Deep-cultivation of Planctomycetes and their phenomic and genomic characterization uncovers novel biology.</title>
        <authorList>
            <person name="Wiegand S."/>
            <person name="Jogler M."/>
            <person name="Boedeker C."/>
            <person name="Pinto D."/>
            <person name="Vollmers J."/>
            <person name="Rivas-Marin E."/>
            <person name="Kohn T."/>
            <person name="Peeters S.H."/>
            <person name="Heuer A."/>
            <person name="Rast P."/>
            <person name="Oberbeckmann S."/>
            <person name="Bunk B."/>
            <person name="Jeske O."/>
            <person name="Meyerdierks A."/>
            <person name="Storesund J.E."/>
            <person name="Kallscheuer N."/>
            <person name="Luecker S."/>
            <person name="Lage O.M."/>
            <person name="Pohl T."/>
            <person name="Merkel B.J."/>
            <person name="Hornburger P."/>
            <person name="Mueller R.-W."/>
            <person name="Bruemmer F."/>
            <person name="Labrenz M."/>
            <person name="Spormann A.M."/>
            <person name="Op den Camp H."/>
            <person name="Overmann J."/>
            <person name="Amann R."/>
            <person name="Jetten M.S.M."/>
            <person name="Mascher T."/>
            <person name="Medema M.H."/>
            <person name="Devos D.P."/>
            <person name="Kaster A.-K."/>
            <person name="Ovreas L."/>
            <person name="Rohde M."/>
            <person name="Galperin M.Y."/>
            <person name="Jogler C."/>
        </authorList>
    </citation>
    <scope>NUCLEOTIDE SEQUENCE [LARGE SCALE GENOMIC DNA]</scope>
    <source>
        <strain evidence="6 7">FF011L</strain>
    </source>
</reference>
<feature type="transmembrane region" description="Helical" evidence="5">
    <location>
        <begin position="146"/>
        <end position="164"/>
    </location>
</feature>
<accession>A0A517MCK2</accession>
<feature type="transmembrane region" description="Helical" evidence="5">
    <location>
        <begin position="270"/>
        <end position="295"/>
    </location>
</feature>
<protein>
    <submittedName>
        <fullName evidence="6">Divalent metal cation transporter MntH</fullName>
    </submittedName>
</protein>
<feature type="transmembrane region" description="Helical" evidence="5">
    <location>
        <begin position="394"/>
        <end position="415"/>
    </location>
</feature>